<reference evidence="1 2" key="1">
    <citation type="journal article" date="2023" name="Arcadia Sci">
        <title>De novo assembly of a long-read Amblyomma americanum tick genome.</title>
        <authorList>
            <person name="Chou S."/>
            <person name="Poskanzer K.E."/>
            <person name="Rollins M."/>
            <person name="Thuy-Boun P.S."/>
        </authorList>
    </citation>
    <scope>NUCLEOTIDE SEQUENCE [LARGE SCALE GENOMIC DNA]</scope>
    <source>
        <strain evidence="1">F_SG_1</strain>
        <tissue evidence="1">Salivary glands</tissue>
    </source>
</reference>
<dbReference type="EMBL" id="JARKHS020002724">
    <property type="protein sequence ID" value="KAK8786477.1"/>
    <property type="molecule type" value="Genomic_DNA"/>
</dbReference>
<name>A0AAQ4FGM8_AMBAM</name>
<keyword evidence="2" id="KW-1185">Reference proteome</keyword>
<protein>
    <submittedName>
        <fullName evidence="1">Uncharacterized protein</fullName>
    </submittedName>
</protein>
<accession>A0AAQ4FGM8</accession>
<evidence type="ECO:0000313" key="1">
    <source>
        <dbReference type="EMBL" id="KAK8786477.1"/>
    </source>
</evidence>
<sequence>MPYMIPPDGLCTFLYYVDVLVTGNKLHGAQNDYSWNEFKMEMKKRSKTKGGISVDIQYIDEKILGDQKVTKEMNALAGNNVQNYGLLTVITQKGKLAQLVTKAKNVLEKLKTMQGNDKNKITIIALGLYDFTDAYSIYDAQFKLAVETTKADTVIALSSTGGWRVTISASQRLPVLPIRPTRGCQTF</sequence>
<evidence type="ECO:0000313" key="2">
    <source>
        <dbReference type="Proteomes" id="UP001321473"/>
    </source>
</evidence>
<dbReference type="Proteomes" id="UP001321473">
    <property type="component" value="Unassembled WGS sequence"/>
</dbReference>
<dbReference type="AlphaFoldDB" id="A0AAQ4FGM8"/>
<organism evidence="1 2">
    <name type="scientific">Amblyomma americanum</name>
    <name type="common">Lone star tick</name>
    <dbReference type="NCBI Taxonomy" id="6943"/>
    <lineage>
        <taxon>Eukaryota</taxon>
        <taxon>Metazoa</taxon>
        <taxon>Ecdysozoa</taxon>
        <taxon>Arthropoda</taxon>
        <taxon>Chelicerata</taxon>
        <taxon>Arachnida</taxon>
        <taxon>Acari</taxon>
        <taxon>Parasitiformes</taxon>
        <taxon>Ixodida</taxon>
        <taxon>Ixodoidea</taxon>
        <taxon>Ixodidae</taxon>
        <taxon>Amblyomminae</taxon>
        <taxon>Amblyomma</taxon>
    </lineage>
</organism>
<comment type="caution">
    <text evidence="1">The sequence shown here is derived from an EMBL/GenBank/DDBJ whole genome shotgun (WGS) entry which is preliminary data.</text>
</comment>
<gene>
    <name evidence="1" type="ORF">V5799_023745</name>
</gene>
<proteinExistence type="predicted"/>